<evidence type="ECO:0000259" key="2">
    <source>
        <dbReference type="Pfam" id="PF08914"/>
    </source>
</evidence>
<evidence type="ECO:0000313" key="5">
    <source>
        <dbReference type="Proteomes" id="UP000298138"/>
    </source>
</evidence>
<feature type="domain" description="TERF2-interacting telomeric protein 1 Myb" evidence="2">
    <location>
        <begin position="147"/>
        <end position="196"/>
    </location>
</feature>
<protein>
    <submittedName>
        <fullName evidence="4">Uncharacterized protein</fullName>
    </submittedName>
</protein>
<dbReference type="InterPro" id="IPR036420">
    <property type="entry name" value="BRCT_dom_sf"/>
</dbReference>
<dbReference type="SUPFAM" id="SSF52113">
    <property type="entry name" value="BRCT domain"/>
    <property type="match status" value="1"/>
</dbReference>
<feature type="compositionally biased region" description="Polar residues" evidence="1">
    <location>
        <begin position="352"/>
        <end position="363"/>
    </location>
</feature>
<evidence type="ECO:0000313" key="4">
    <source>
        <dbReference type="EMBL" id="TGZ79547.1"/>
    </source>
</evidence>
<feature type="compositionally biased region" description="Basic and acidic residues" evidence="1">
    <location>
        <begin position="282"/>
        <end position="292"/>
    </location>
</feature>
<reference evidence="4 5" key="1">
    <citation type="submission" date="2019-04" db="EMBL/GenBank/DDBJ databases">
        <title>Comparative genomics and transcriptomics to analyze fruiting body development in filamentous ascomycetes.</title>
        <authorList>
            <consortium name="DOE Joint Genome Institute"/>
            <person name="Lutkenhaus R."/>
            <person name="Traeger S."/>
            <person name="Breuer J."/>
            <person name="Kuo A."/>
            <person name="Lipzen A."/>
            <person name="Pangilinan J."/>
            <person name="Dilworth D."/>
            <person name="Sandor L."/>
            <person name="Poggeler S."/>
            <person name="Barry K."/>
            <person name="Grigoriev I.V."/>
            <person name="Nowrousian M."/>
        </authorList>
    </citation>
    <scope>NUCLEOTIDE SEQUENCE [LARGE SCALE GENOMIC DNA]</scope>
    <source>
        <strain evidence="4 5">CBS 389.68</strain>
    </source>
</reference>
<feature type="domain" description="BRCT" evidence="3">
    <location>
        <begin position="18"/>
        <end position="110"/>
    </location>
</feature>
<dbReference type="Gene3D" id="1.10.10.60">
    <property type="entry name" value="Homeodomain-like"/>
    <property type="match status" value="2"/>
</dbReference>
<feature type="non-terminal residue" evidence="4">
    <location>
        <position position="593"/>
    </location>
</feature>
<proteinExistence type="predicted"/>
<feature type="compositionally biased region" description="Low complexity" evidence="1">
    <location>
        <begin position="522"/>
        <end position="533"/>
    </location>
</feature>
<dbReference type="Pfam" id="PF16589">
    <property type="entry name" value="BRCT_2"/>
    <property type="match status" value="1"/>
</dbReference>
<dbReference type="InterPro" id="IPR009057">
    <property type="entry name" value="Homeodomain-like_sf"/>
</dbReference>
<dbReference type="InterPro" id="IPR001357">
    <property type="entry name" value="BRCT_dom"/>
</dbReference>
<keyword evidence="5" id="KW-1185">Reference proteome</keyword>
<gene>
    <name evidence="4" type="ORF">EX30DRAFT_365095</name>
</gene>
<dbReference type="InterPro" id="IPR015010">
    <property type="entry name" value="TERF2IP_Myb"/>
</dbReference>
<dbReference type="InParanoid" id="A0A4S2MSW8"/>
<dbReference type="Proteomes" id="UP000298138">
    <property type="component" value="Unassembled WGS sequence"/>
</dbReference>
<feature type="region of interest" description="Disordered" evidence="1">
    <location>
        <begin position="468"/>
        <end position="593"/>
    </location>
</feature>
<feature type="compositionally biased region" description="Pro residues" evidence="1">
    <location>
        <begin position="571"/>
        <end position="581"/>
    </location>
</feature>
<dbReference type="Pfam" id="PF08914">
    <property type="entry name" value="Myb_Rap1"/>
    <property type="match status" value="1"/>
</dbReference>
<sequence>MAQVMMLATAPPPEDGGIFNGSTFFISHQVPSLDHWKKFIQANGGKITIYEQNADVKIGDSAKSKLFSSDPDLLITIPGLLTLEYRDKGFICWKFLDDCQKEQRLVDADDSKYAITGGSAPVKRKSTGNAIGGTTTKKGHARSRNFFTDEEDLILFEKLAVSSRLSGFAVYQELEAEHPNHSYHGWRGRWVDRYAKDNDDPVYWRDKFRAKLGREAPVEPADGPPRKKIKYREPPSGSPGTAGVIPPIVKRKTASPKVGTKSPSKQSRENSESFGPPLPTDSNHRPKQSDRRHSSKASNLSEVTPAPKQRALPPDMYTFTGTSSPTRPAKLPQKQKEDKQSKVDPLALMHQIRQSALPQQYKSKTLPKKSRKSTPLPSTSIAHAPQTAKAIGPSSRFSTSSVEPLLRGTVISLVDFTPEDDNLLRAFSCGLRRLPASQQQETWEDFQDENPHHSLRKWKKRYEELFGRVRPPPTHTPQQPLQPNQNKMSTAPPKLTSLPPKPTPDSPTYEPDDETDPEDNTRTITIPRYPTTPSKQPAHNPLKRKRGLPTDEIPSTPDTRYRGPSEELGTLPPPSSPPKATTPPKHSSPLKHT</sequence>
<dbReference type="SUPFAM" id="SSF46689">
    <property type="entry name" value="Homeodomain-like"/>
    <property type="match status" value="1"/>
</dbReference>
<dbReference type="AlphaFoldDB" id="A0A4S2MSW8"/>
<feature type="compositionally biased region" description="Low complexity" evidence="1">
    <location>
        <begin position="476"/>
        <end position="498"/>
    </location>
</feature>
<organism evidence="4 5">
    <name type="scientific">Ascodesmis nigricans</name>
    <dbReference type="NCBI Taxonomy" id="341454"/>
    <lineage>
        <taxon>Eukaryota</taxon>
        <taxon>Fungi</taxon>
        <taxon>Dikarya</taxon>
        <taxon>Ascomycota</taxon>
        <taxon>Pezizomycotina</taxon>
        <taxon>Pezizomycetes</taxon>
        <taxon>Pezizales</taxon>
        <taxon>Ascodesmidaceae</taxon>
        <taxon>Ascodesmis</taxon>
    </lineage>
</organism>
<name>A0A4S2MSW8_9PEZI</name>
<dbReference type="OrthoDB" id="435460at2759"/>
<dbReference type="CDD" id="cd11655">
    <property type="entry name" value="rap1_myb-like"/>
    <property type="match status" value="1"/>
</dbReference>
<evidence type="ECO:0000256" key="1">
    <source>
        <dbReference type="SAM" id="MobiDB-lite"/>
    </source>
</evidence>
<dbReference type="EMBL" id="ML220130">
    <property type="protein sequence ID" value="TGZ79547.1"/>
    <property type="molecule type" value="Genomic_DNA"/>
</dbReference>
<dbReference type="STRING" id="341454.A0A4S2MSW8"/>
<evidence type="ECO:0000259" key="3">
    <source>
        <dbReference type="Pfam" id="PF16589"/>
    </source>
</evidence>
<accession>A0A4S2MSW8</accession>
<feature type="region of interest" description="Disordered" evidence="1">
    <location>
        <begin position="215"/>
        <end position="401"/>
    </location>
</feature>